<dbReference type="SUPFAM" id="SSF53474">
    <property type="entry name" value="alpha/beta-Hydrolases"/>
    <property type="match status" value="1"/>
</dbReference>
<accession>A0ABW3P1Y4</accession>
<keyword evidence="3" id="KW-1185">Reference proteome</keyword>
<dbReference type="InterPro" id="IPR029058">
    <property type="entry name" value="AB_hydrolase_fold"/>
</dbReference>
<protein>
    <submittedName>
        <fullName evidence="2">Alpha/beta hydrolase</fullName>
    </submittedName>
</protein>
<dbReference type="RefSeq" id="WP_380910793.1">
    <property type="nucleotide sequence ID" value="NZ_JBHTLS010000121.1"/>
</dbReference>
<name>A0ABW3P1Y4_9SPHN</name>
<reference evidence="3" key="1">
    <citation type="journal article" date="2019" name="Int. J. Syst. Evol. Microbiol.">
        <title>The Global Catalogue of Microorganisms (GCM) 10K type strain sequencing project: providing services to taxonomists for standard genome sequencing and annotation.</title>
        <authorList>
            <consortium name="The Broad Institute Genomics Platform"/>
            <consortium name="The Broad Institute Genome Sequencing Center for Infectious Disease"/>
            <person name="Wu L."/>
            <person name="Ma J."/>
        </authorList>
    </citation>
    <scope>NUCLEOTIDE SEQUENCE [LARGE SCALE GENOMIC DNA]</scope>
    <source>
        <strain evidence="3">CCUG 54329</strain>
    </source>
</reference>
<dbReference type="PANTHER" id="PTHR37017:SF11">
    <property type="entry name" value="ESTERASE_LIPASE_THIOESTERASE DOMAIN-CONTAINING PROTEIN"/>
    <property type="match status" value="1"/>
</dbReference>
<dbReference type="EMBL" id="JBHTLS010000121">
    <property type="protein sequence ID" value="MFD1105175.1"/>
    <property type="molecule type" value="Genomic_DNA"/>
</dbReference>
<dbReference type="InterPro" id="IPR052897">
    <property type="entry name" value="Sec-Metab_Biosynth_Hydrolase"/>
</dbReference>
<evidence type="ECO:0000313" key="3">
    <source>
        <dbReference type="Proteomes" id="UP001597203"/>
    </source>
</evidence>
<evidence type="ECO:0000259" key="1">
    <source>
        <dbReference type="Pfam" id="PF12697"/>
    </source>
</evidence>
<organism evidence="2 3">
    <name type="scientific">Sphingobium olei</name>
    <dbReference type="NCBI Taxonomy" id="420955"/>
    <lineage>
        <taxon>Bacteria</taxon>
        <taxon>Pseudomonadati</taxon>
        <taxon>Pseudomonadota</taxon>
        <taxon>Alphaproteobacteria</taxon>
        <taxon>Sphingomonadales</taxon>
        <taxon>Sphingomonadaceae</taxon>
        <taxon>Sphingobium</taxon>
    </lineage>
</organism>
<proteinExistence type="predicted"/>
<dbReference type="Pfam" id="PF12697">
    <property type="entry name" value="Abhydrolase_6"/>
    <property type="match status" value="1"/>
</dbReference>
<evidence type="ECO:0000313" key="2">
    <source>
        <dbReference type="EMBL" id="MFD1105175.1"/>
    </source>
</evidence>
<dbReference type="Gene3D" id="3.40.50.1820">
    <property type="entry name" value="alpha/beta hydrolase"/>
    <property type="match status" value="1"/>
</dbReference>
<dbReference type="PANTHER" id="PTHR37017">
    <property type="entry name" value="AB HYDROLASE-1 DOMAIN-CONTAINING PROTEIN-RELATED"/>
    <property type="match status" value="1"/>
</dbReference>
<sequence length="258" mass="28412">MSKTILLIHGAWLTPEIWEPWRARFAGQGYNVLTPSWPLMDRPVSDLRAHPHPELGKLTLARIVDHYASIIADLPEQPILIGHSYGGLIVQMLLDRGLGVAGVSIDPGPAAGIKPGVKAFLSALPVFLAWRGWSRALTMSFKQFAKNFANDLPGAEQQKAFDDHIVPAPGRIYYQSVLGLGASIDWKKADRAPLLLVSGMDDRTVEPGMVQQNLRRYSVSSAITDFASFPGRSHFLIASPGWEEIADELLAWVEAQIR</sequence>
<comment type="caution">
    <text evidence="2">The sequence shown here is derived from an EMBL/GenBank/DDBJ whole genome shotgun (WGS) entry which is preliminary data.</text>
</comment>
<dbReference type="InterPro" id="IPR000073">
    <property type="entry name" value="AB_hydrolase_1"/>
</dbReference>
<feature type="domain" description="AB hydrolase-1" evidence="1">
    <location>
        <begin position="5"/>
        <end position="244"/>
    </location>
</feature>
<gene>
    <name evidence="2" type="ORF">ACFQ24_09880</name>
</gene>
<dbReference type="GO" id="GO:0016787">
    <property type="term" value="F:hydrolase activity"/>
    <property type="evidence" value="ECO:0007669"/>
    <property type="project" value="UniProtKB-KW"/>
</dbReference>
<keyword evidence="2" id="KW-0378">Hydrolase</keyword>
<dbReference type="Proteomes" id="UP001597203">
    <property type="component" value="Unassembled WGS sequence"/>
</dbReference>